<keyword evidence="2" id="KW-1185">Reference proteome</keyword>
<reference evidence="1" key="1">
    <citation type="submission" date="2021-08" db="EMBL/GenBank/DDBJ databases">
        <title>WGS assembly of Ceratopteris richardii.</title>
        <authorList>
            <person name="Marchant D.B."/>
            <person name="Chen G."/>
            <person name="Jenkins J."/>
            <person name="Shu S."/>
            <person name="Leebens-Mack J."/>
            <person name="Grimwood J."/>
            <person name="Schmutz J."/>
            <person name="Soltis P."/>
            <person name="Soltis D."/>
            <person name="Chen Z.-H."/>
        </authorList>
    </citation>
    <scope>NUCLEOTIDE SEQUENCE</scope>
    <source>
        <strain evidence="1">Whitten #5841</strain>
        <tissue evidence="1">Leaf</tissue>
    </source>
</reference>
<organism evidence="1 2">
    <name type="scientific">Ceratopteris richardii</name>
    <name type="common">Triangle waterfern</name>
    <dbReference type="NCBI Taxonomy" id="49495"/>
    <lineage>
        <taxon>Eukaryota</taxon>
        <taxon>Viridiplantae</taxon>
        <taxon>Streptophyta</taxon>
        <taxon>Embryophyta</taxon>
        <taxon>Tracheophyta</taxon>
        <taxon>Polypodiopsida</taxon>
        <taxon>Polypodiidae</taxon>
        <taxon>Polypodiales</taxon>
        <taxon>Pteridineae</taxon>
        <taxon>Pteridaceae</taxon>
        <taxon>Parkerioideae</taxon>
        <taxon>Ceratopteris</taxon>
    </lineage>
</organism>
<dbReference type="EMBL" id="CM035407">
    <property type="protein sequence ID" value="KAH7444006.1"/>
    <property type="molecule type" value="Genomic_DNA"/>
</dbReference>
<comment type="caution">
    <text evidence="1">The sequence shown here is derived from an EMBL/GenBank/DDBJ whole genome shotgun (WGS) entry which is preliminary data.</text>
</comment>
<protein>
    <submittedName>
        <fullName evidence="1">Uncharacterized protein</fullName>
    </submittedName>
</protein>
<dbReference type="AlphaFoldDB" id="A0A8T2VDH6"/>
<evidence type="ECO:0000313" key="1">
    <source>
        <dbReference type="EMBL" id="KAH7444006.1"/>
    </source>
</evidence>
<dbReference type="Proteomes" id="UP000825935">
    <property type="component" value="Chromosome 2"/>
</dbReference>
<accession>A0A8T2VDH6</accession>
<evidence type="ECO:0000313" key="2">
    <source>
        <dbReference type="Proteomes" id="UP000825935"/>
    </source>
</evidence>
<sequence length="106" mass="12240">MFGKRSFLLSPNSRDARMKKKWKKYIYLYICACGYVPMWADRWVDPLWPGGQSHKLTSVSHRASCLCVARCVGLVDGWNKLDQVVEAMSRIQLQRRPASVSKYVNT</sequence>
<gene>
    <name evidence="1" type="ORF">KP509_02G059900</name>
</gene>
<proteinExistence type="predicted"/>
<name>A0A8T2VDH6_CERRI</name>